<keyword evidence="2" id="KW-1185">Reference proteome</keyword>
<dbReference type="GO" id="GO:0003700">
    <property type="term" value="F:DNA-binding transcription factor activity"/>
    <property type="evidence" value="ECO:0007669"/>
    <property type="project" value="InterPro"/>
</dbReference>
<dbReference type="SUPFAM" id="SSF46689">
    <property type="entry name" value="Homeodomain-like"/>
    <property type="match status" value="1"/>
</dbReference>
<dbReference type="AlphaFoldDB" id="A0A562J4R5"/>
<dbReference type="InterPro" id="IPR046348">
    <property type="entry name" value="SIS_dom_sf"/>
</dbReference>
<name>A0A562J4R5_9FIRM</name>
<dbReference type="GO" id="GO:0097367">
    <property type="term" value="F:carbohydrate derivative binding"/>
    <property type="evidence" value="ECO:0007669"/>
    <property type="project" value="InterPro"/>
</dbReference>
<evidence type="ECO:0000313" key="2">
    <source>
        <dbReference type="Proteomes" id="UP000315343"/>
    </source>
</evidence>
<dbReference type="Gene3D" id="1.10.10.10">
    <property type="entry name" value="Winged helix-like DNA-binding domain superfamily/Winged helix DNA-binding domain"/>
    <property type="match status" value="1"/>
</dbReference>
<evidence type="ECO:0000313" key="1">
    <source>
        <dbReference type="EMBL" id="TWH78140.1"/>
    </source>
</evidence>
<dbReference type="InterPro" id="IPR036388">
    <property type="entry name" value="WH-like_DNA-bd_sf"/>
</dbReference>
<dbReference type="PANTHER" id="PTHR30514:SF18">
    <property type="entry name" value="RPIR-FAMILY TRANSCRIPTIONAL REGULATOR"/>
    <property type="match status" value="1"/>
</dbReference>
<comment type="caution">
    <text evidence="1">The sequence shown here is derived from an EMBL/GenBank/DDBJ whole genome shotgun (WGS) entry which is preliminary data.</text>
</comment>
<dbReference type="Proteomes" id="UP000315343">
    <property type="component" value="Unassembled WGS sequence"/>
</dbReference>
<organism evidence="1 2">
    <name type="scientific">Sedimentibacter saalensis</name>
    <dbReference type="NCBI Taxonomy" id="130788"/>
    <lineage>
        <taxon>Bacteria</taxon>
        <taxon>Bacillati</taxon>
        <taxon>Bacillota</taxon>
        <taxon>Tissierellia</taxon>
        <taxon>Sedimentibacter</taxon>
    </lineage>
</organism>
<dbReference type="SUPFAM" id="SSF53697">
    <property type="entry name" value="SIS domain"/>
    <property type="match status" value="1"/>
</dbReference>
<accession>A0A562J4R5</accession>
<dbReference type="Gene3D" id="3.40.50.10490">
    <property type="entry name" value="Glucose-6-phosphate isomerase like protein, domain 1"/>
    <property type="match status" value="1"/>
</dbReference>
<proteinExistence type="predicted"/>
<dbReference type="GO" id="GO:1901135">
    <property type="term" value="P:carbohydrate derivative metabolic process"/>
    <property type="evidence" value="ECO:0007669"/>
    <property type="project" value="InterPro"/>
</dbReference>
<dbReference type="GO" id="GO:0003677">
    <property type="term" value="F:DNA binding"/>
    <property type="evidence" value="ECO:0007669"/>
    <property type="project" value="InterPro"/>
</dbReference>
<dbReference type="InterPro" id="IPR047640">
    <property type="entry name" value="RpiR-like"/>
</dbReference>
<dbReference type="InterPro" id="IPR009057">
    <property type="entry name" value="Homeodomain-like_sf"/>
</dbReference>
<dbReference type="EMBL" id="VLKH01000010">
    <property type="protein sequence ID" value="TWH78140.1"/>
    <property type="molecule type" value="Genomic_DNA"/>
</dbReference>
<sequence>MINLLGLIQMYNTYDHKSIFHSVAKCLVKNYRLLDTMTSAEIADLCNVSLSTLNRFFRMMAYPMTVSKLPLLASQTKDNYMFDGNYIPMQSARSTTESSIDYYINSLQERITSLHESIDKEQIKKLVEDINSCRKVVFLGCPIPQGVWRLQMDLTLRGIDNSAFMDPNYQYEELNSIEDNTIVFYTQYCRLGDNVYKNGIISGKDKIKKVVLVTNSSIHPLSSLADYSFLFEGNGTEQDNILMNIYINIIAMAFRQK</sequence>
<protein>
    <submittedName>
        <fullName evidence="1">RpiR family transcriptional regulator</fullName>
    </submittedName>
</protein>
<gene>
    <name evidence="1" type="ORF">LY60_02980</name>
</gene>
<reference evidence="1 2" key="1">
    <citation type="submission" date="2019-07" db="EMBL/GenBank/DDBJ databases">
        <title>Genomic Encyclopedia of Type Strains, Phase I: the one thousand microbial genomes (KMG-I) project.</title>
        <authorList>
            <person name="Kyrpides N."/>
        </authorList>
    </citation>
    <scope>NUCLEOTIDE SEQUENCE [LARGE SCALE GENOMIC DNA]</scope>
    <source>
        <strain evidence="1 2">DSM 13558</strain>
    </source>
</reference>
<dbReference type="PANTHER" id="PTHR30514">
    <property type="entry name" value="GLUCOKINASE"/>
    <property type="match status" value="1"/>
</dbReference>
<dbReference type="OrthoDB" id="3684496at2"/>
<dbReference type="RefSeq" id="WP_145085400.1">
    <property type="nucleotide sequence ID" value="NZ_VLKH01000010.1"/>
</dbReference>